<dbReference type="AlphaFoldDB" id="A0A4U1GNK2"/>
<reference evidence="7 8" key="1">
    <citation type="submission" date="2019-04" db="EMBL/GenBank/DDBJ databases">
        <title>Pedobacter sp. RP-1-16 sp. nov., isolated from Arctic soil.</title>
        <authorList>
            <person name="Dahal R.H."/>
            <person name="Kim D.-U."/>
        </authorList>
    </citation>
    <scope>NUCLEOTIDE SEQUENCE [LARGE SCALE GENOMIC DNA]</scope>
    <source>
        <strain evidence="7 8">RP-1-16</strain>
    </source>
</reference>
<keyword evidence="3" id="KW-0067">ATP-binding</keyword>
<evidence type="ECO:0000256" key="2">
    <source>
        <dbReference type="ARBA" id="ARBA00022741"/>
    </source>
</evidence>
<evidence type="ECO:0000256" key="5">
    <source>
        <dbReference type="ARBA" id="ARBA00023204"/>
    </source>
</evidence>
<dbReference type="InterPro" id="IPR036187">
    <property type="entry name" value="DNA_mismatch_repair_MutS_sf"/>
</dbReference>
<dbReference type="GO" id="GO:0006298">
    <property type="term" value="P:mismatch repair"/>
    <property type="evidence" value="ECO:0007669"/>
    <property type="project" value="InterPro"/>
</dbReference>
<keyword evidence="5" id="KW-0234">DNA repair</keyword>
<evidence type="ECO:0000256" key="1">
    <source>
        <dbReference type="ARBA" id="ARBA00006271"/>
    </source>
</evidence>
<evidence type="ECO:0000313" key="7">
    <source>
        <dbReference type="EMBL" id="TKC65664.1"/>
    </source>
</evidence>
<dbReference type="PANTHER" id="PTHR11361:SF34">
    <property type="entry name" value="DNA MISMATCH REPAIR PROTEIN MSH1, MITOCHONDRIAL"/>
    <property type="match status" value="1"/>
</dbReference>
<evidence type="ECO:0000256" key="4">
    <source>
        <dbReference type="ARBA" id="ARBA00023125"/>
    </source>
</evidence>
<dbReference type="Pfam" id="PF00488">
    <property type="entry name" value="MutS_V"/>
    <property type="match status" value="1"/>
</dbReference>
<gene>
    <name evidence="7" type="ORF">FBD94_03750</name>
</gene>
<evidence type="ECO:0000259" key="6">
    <source>
        <dbReference type="SMART" id="SM00534"/>
    </source>
</evidence>
<keyword evidence="2" id="KW-0547">Nucleotide-binding</keyword>
<dbReference type="InterPro" id="IPR045076">
    <property type="entry name" value="MutS"/>
</dbReference>
<dbReference type="GO" id="GO:0140664">
    <property type="term" value="F:ATP-dependent DNA damage sensor activity"/>
    <property type="evidence" value="ECO:0007669"/>
    <property type="project" value="InterPro"/>
</dbReference>
<proteinExistence type="inferred from homology"/>
<dbReference type="InterPro" id="IPR027417">
    <property type="entry name" value="P-loop_NTPase"/>
</dbReference>
<organism evidence="7 8">
    <name type="scientific">Pedobacter hiemivivus</name>
    <dbReference type="NCBI Taxonomy" id="2530454"/>
    <lineage>
        <taxon>Bacteria</taxon>
        <taxon>Pseudomonadati</taxon>
        <taxon>Bacteroidota</taxon>
        <taxon>Sphingobacteriia</taxon>
        <taxon>Sphingobacteriales</taxon>
        <taxon>Sphingobacteriaceae</taxon>
        <taxon>Pedobacter</taxon>
    </lineage>
</organism>
<dbReference type="Gene3D" id="1.10.1420.10">
    <property type="match status" value="1"/>
</dbReference>
<name>A0A4U1GNK2_9SPHI</name>
<dbReference type="PANTHER" id="PTHR11361">
    <property type="entry name" value="DNA MISMATCH REPAIR PROTEIN MUTS FAMILY MEMBER"/>
    <property type="match status" value="1"/>
</dbReference>
<dbReference type="SUPFAM" id="SSF52540">
    <property type="entry name" value="P-loop containing nucleoside triphosphate hydrolases"/>
    <property type="match status" value="1"/>
</dbReference>
<dbReference type="GO" id="GO:0005524">
    <property type="term" value="F:ATP binding"/>
    <property type="evidence" value="ECO:0007669"/>
    <property type="project" value="UniProtKB-KW"/>
</dbReference>
<dbReference type="Gene3D" id="3.40.50.300">
    <property type="entry name" value="P-loop containing nucleotide triphosphate hydrolases"/>
    <property type="match status" value="1"/>
</dbReference>
<evidence type="ECO:0000256" key="3">
    <source>
        <dbReference type="ARBA" id="ARBA00022840"/>
    </source>
</evidence>
<dbReference type="SMART" id="SM00534">
    <property type="entry name" value="MUTSac"/>
    <property type="match status" value="1"/>
</dbReference>
<dbReference type="SUPFAM" id="SSF48334">
    <property type="entry name" value="DNA repair protein MutS, domain III"/>
    <property type="match status" value="1"/>
</dbReference>
<feature type="domain" description="DNA mismatch repair proteins mutS family" evidence="6">
    <location>
        <begin position="256"/>
        <end position="446"/>
    </location>
</feature>
<sequence>MSFSVDKQTLDDLNILGKYQSNSIFSLFNHVKTRGGERMLEDMFKHPLSDAHQINHRSTIFQYFEKINIEFSLDPILIEGTEHFLSDSSGSKRAAFTQGIRRQALHMIGLNTEFDLFNSGLELTIQFINKLNEFLHVIRQNNFPHLNLQIEKFDELYNDKRLNKILSRKKDQQLGLIPVIQADYLIRQNYNQQIREILQFVYQLDVYICVAVVAKKKGFCYSNVPYTEQNTLSITACRHPTIPKAVANSITIDEQNNVLFLTGANMAGKSTLMKAFGINIYLAHMGFPVAAESMIFSIKDGIFSSINVPDNISMGYSHFYAEVLRVKQIAIEVSSGKNLVVIFDELFKGTNVKDAYDATLAVTSAFSKYHSCSFIISTHIIEVGQMLQQNSQNIQFKYLPTIMEGTVPRYTYELQSGITEDRQGMIIIDNEKIIDILVETAKIGSK</sequence>
<protein>
    <recommendedName>
        <fullName evidence="6">DNA mismatch repair proteins mutS family domain-containing protein</fullName>
    </recommendedName>
</protein>
<dbReference type="RefSeq" id="WP_136879120.1">
    <property type="nucleotide sequence ID" value="NZ_SWDX01000001.1"/>
</dbReference>
<dbReference type="EMBL" id="SWDX01000001">
    <property type="protein sequence ID" value="TKC65664.1"/>
    <property type="molecule type" value="Genomic_DNA"/>
</dbReference>
<keyword evidence="5" id="KW-0227">DNA damage</keyword>
<dbReference type="Pfam" id="PF05192">
    <property type="entry name" value="MutS_III"/>
    <property type="match status" value="1"/>
</dbReference>
<dbReference type="Proteomes" id="UP000309594">
    <property type="component" value="Unassembled WGS sequence"/>
</dbReference>
<evidence type="ECO:0000313" key="8">
    <source>
        <dbReference type="Proteomes" id="UP000309594"/>
    </source>
</evidence>
<comment type="caution">
    <text evidence="7">The sequence shown here is derived from an EMBL/GenBank/DDBJ whole genome shotgun (WGS) entry which is preliminary data.</text>
</comment>
<dbReference type="InterPro" id="IPR000432">
    <property type="entry name" value="DNA_mismatch_repair_MutS_C"/>
</dbReference>
<dbReference type="InterPro" id="IPR007696">
    <property type="entry name" value="DNA_mismatch_repair_MutS_core"/>
</dbReference>
<dbReference type="GO" id="GO:0030983">
    <property type="term" value="F:mismatched DNA binding"/>
    <property type="evidence" value="ECO:0007669"/>
    <property type="project" value="InterPro"/>
</dbReference>
<accession>A0A4U1GNK2</accession>
<comment type="similarity">
    <text evidence="1">Belongs to the DNA mismatch repair MutS family.</text>
</comment>
<keyword evidence="4" id="KW-0238">DNA-binding</keyword>